<dbReference type="Proteomes" id="UP000588491">
    <property type="component" value="Unassembled WGS sequence"/>
</dbReference>
<comment type="subcellular location">
    <subcellularLocation>
        <location evidence="1">Cell membrane</location>
        <topology evidence="1">Multi-pass membrane protein</topology>
    </subcellularLocation>
</comment>
<feature type="transmembrane region" description="Helical" evidence="6">
    <location>
        <begin position="134"/>
        <end position="152"/>
    </location>
</feature>
<feature type="transmembrane region" description="Helical" evidence="6">
    <location>
        <begin position="326"/>
        <end position="351"/>
    </location>
</feature>
<accession>A0A7Y0K4G9</accession>
<feature type="transmembrane region" description="Helical" evidence="6">
    <location>
        <begin position="422"/>
        <end position="442"/>
    </location>
</feature>
<evidence type="ECO:0000256" key="3">
    <source>
        <dbReference type="ARBA" id="ARBA00022692"/>
    </source>
</evidence>
<feature type="transmembrane region" description="Helical" evidence="6">
    <location>
        <begin position="197"/>
        <end position="216"/>
    </location>
</feature>
<reference evidence="7 8" key="1">
    <citation type="submission" date="2020-04" db="EMBL/GenBank/DDBJ databases">
        <title>Bacillus sp. UniB3 isolated from commercial digestive syrup.</title>
        <authorList>
            <person name="Thorat V."/>
            <person name="Kirdat K."/>
            <person name="Tiwarekar B."/>
            <person name="Yadav A."/>
        </authorList>
    </citation>
    <scope>NUCLEOTIDE SEQUENCE [LARGE SCALE GENOMIC DNA]</scope>
    <source>
        <strain evidence="7 8">UniB3</strain>
    </source>
</reference>
<protein>
    <submittedName>
        <fullName evidence="7">Polysaccharide biosynthesis protein</fullName>
    </submittedName>
</protein>
<dbReference type="PIRSF" id="PIRSF038958">
    <property type="entry name" value="PG_synth_SpoVB"/>
    <property type="match status" value="1"/>
</dbReference>
<feature type="transmembrane region" description="Helical" evidence="6">
    <location>
        <begin position="371"/>
        <end position="389"/>
    </location>
</feature>
<feature type="transmembrane region" description="Helical" evidence="6">
    <location>
        <begin position="90"/>
        <end position="114"/>
    </location>
</feature>
<gene>
    <name evidence="7" type="ORF">HHU08_00380</name>
</gene>
<evidence type="ECO:0000256" key="5">
    <source>
        <dbReference type="ARBA" id="ARBA00023136"/>
    </source>
</evidence>
<feature type="transmembrane region" description="Helical" evidence="6">
    <location>
        <begin position="396"/>
        <end position="416"/>
    </location>
</feature>
<dbReference type="EMBL" id="JABBPK010000001">
    <property type="protein sequence ID" value="NMO75521.1"/>
    <property type="molecule type" value="Genomic_DNA"/>
</dbReference>
<evidence type="ECO:0000313" key="8">
    <source>
        <dbReference type="Proteomes" id="UP000588491"/>
    </source>
</evidence>
<comment type="caution">
    <text evidence="7">The sequence shown here is derived from an EMBL/GenBank/DDBJ whole genome shotgun (WGS) entry which is preliminary data.</text>
</comment>
<keyword evidence="4 6" id="KW-1133">Transmembrane helix</keyword>
<feature type="transmembrane region" description="Helical" evidence="6">
    <location>
        <begin position="295"/>
        <end position="314"/>
    </location>
</feature>
<dbReference type="InterPro" id="IPR024923">
    <property type="entry name" value="PG_synth_SpoVB"/>
</dbReference>
<evidence type="ECO:0000256" key="6">
    <source>
        <dbReference type="SAM" id="Phobius"/>
    </source>
</evidence>
<evidence type="ECO:0000313" key="7">
    <source>
        <dbReference type="EMBL" id="NMO75521.1"/>
    </source>
</evidence>
<name>A0A7Y0K4G9_9BACI</name>
<sequence>MEGARHVKTSQSNVWFKGAFILMIAALITKVLSAVYRIPFQNIVGDTGFYIYQQVYPFYGVIIALSTYGFPVVLSKLYMEMKVEGNQSGINRLVSSSFFLFVPIGVVAFLVLFLNAGRLASLMGDPYLASLLKVISFAFLFSPFIAILRGVFQGEGNMIPTAVSQVSEQLMRVGIILFVAVFFSYQGYSLYAIGSGAMFGSVIGGLLSLIVLIHFYRKSSLSFSLFRFSLLFEKENRVLCKRIIYEGITISISSMLLVLLQLADSLNLYSLLIETGMADESAKVMKGVYDRGQPLIQIGSIISTSMALTIVPLITKDRQKTSKKDLMGNIHFSLLVSYFIGLGATIGLIGIINETNSMLFKNDAGSDVLTILFFVIFLNAIIATVMAILQGLGHSLYPAILIILGFVGKYVLNIVLVSSYGIYGAAYASLIVLFMILLLMMVKLRRIAKEPLMDIKQILIISGASLVMFFVLKGYIPFSSLLLKYIEHERIKSAIQALSGVIIGGIIYVVIVLRGNVFKEKELSLLPLGSKLKWFLPKKRKGTK</sequence>
<dbReference type="InterPro" id="IPR050833">
    <property type="entry name" value="Poly_Biosynth_Transport"/>
</dbReference>
<feature type="transmembrane region" description="Helical" evidence="6">
    <location>
        <begin position="56"/>
        <end position="78"/>
    </location>
</feature>
<evidence type="ECO:0000256" key="4">
    <source>
        <dbReference type="ARBA" id="ARBA00022989"/>
    </source>
</evidence>
<feature type="transmembrane region" description="Helical" evidence="6">
    <location>
        <begin position="243"/>
        <end position="263"/>
    </location>
</feature>
<keyword evidence="8" id="KW-1185">Reference proteome</keyword>
<evidence type="ECO:0000256" key="1">
    <source>
        <dbReference type="ARBA" id="ARBA00004651"/>
    </source>
</evidence>
<keyword evidence="3 6" id="KW-0812">Transmembrane</keyword>
<feature type="transmembrane region" description="Helical" evidence="6">
    <location>
        <begin position="454"/>
        <end position="475"/>
    </location>
</feature>
<feature type="transmembrane region" description="Helical" evidence="6">
    <location>
        <begin position="173"/>
        <end position="191"/>
    </location>
</feature>
<organism evidence="7 8">
    <name type="scientific">Niallia alba</name>
    <dbReference type="NCBI Taxonomy" id="2729105"/>
    <lineage>
        <taxon>Bacteria</taxon>
        <taxon>Bacillati</taxon>
        <taxon>Bacillota</taxon>
        <taxon>Bacilli</taxon>
        <taxon>Bacillales</taxon>
        <taxon>Bacillaceae</taxon>
        <taxon>Niallia</taxon>
    </lineage>
</organism>
<evidence type="ECO:0000256" key="2">
    <source>
        <dbReference type="ARBA" id="ARBA00022475"/>
    </source>
</evidence>
<feature type="transmembrane region" description="Helical" evidence="6">
    <location>
        <begin position="14"/>
        <end position="36"/>
    </location>
</feature>
<dbReference type="PANTHER" id="PTHR30250">
    <property type="entry name" value="PST FAMILY PREDICTED COLANIC ACID TRANSPORTER"/>
    <property type="match status" value="1"/>
</dbReference>
<dbReference type="Pfam" id="PF01943">
    <property type="entry name" value="Polysacc_synt"/>
    <property type="match status" value="1"/>
</dbReference>
<dbReference type="AlphaFoldDB" id="A0A7Y0K4G9"/>
<keyword evidence="5 6" id="KW-0472">Membrane</keyword>
<proteinExistence type="predicted"/>
<dbReference type="GO" id="GO:0005886">
    <property type="term" value="C:plasma membrane"/>
    <property type="evidence" value="ECO:0007669"/>
    <property type="project" value="UniProtKB-SubCell"/>
</dbReference>
<feature type="transmembrane region" description="Helical" evidence="6">
    <location>
        <begin position="495"/>
        <end position="513"/>
    </location>
</feature>
<dbReference type="InterPro" id="IPR002797">
    <property type="entry name" value="Polysacc_synth"/>
</dbReference>
<dbReference type="CDD" id="cd13124">
    <property type="entry name" value="MATE_SpoVB_like"/>
    <property type="match status" value="1"/>
</dbReference>
<dbReference type="PANTHER" id="PTHR30250:SF29">
    <property type="entry name" value="POLYSACCHARIDE BIOSYNTHESIS PROTEIN C-TERMINAL DOMAIN-CONTAINING PROTEIN"/>
    <property type="match status" value="1"/>
</dbReference>
<keyword evidence="2" id="KW-1003">Cell membrane</keyword>